<feature type="domain" description="Mannosyl-glycoprotein endo-beta-N-acetylglucosamidase-like" evidence="11">
    <location>
        <begin position="148"/>
        <end position="310"/>
    </location>
</feature>
<reference evidence="12" key="1">
    <citation type="submission" date="2022-04" db="EMBL/GenBank/DDBJ databases">
        <title>Whole genome sequence of Sphaerotilus sp. FB-5.</title>
        <authorList>
            <person name="Takeda M."/>
            <person name="Narihara S."/>
            <person name="Akimoto M."/>
            <person name="Akimoto R."/>
            <person name="Nishiyashiki S."/>
            <person name="Murakami T."/>
        </authorList>
    </citation>
    <scope>NUCLEOTIDE SEQUENCE</scope>
    <source>
        <strain evidence="12">FB-5</strain>
    </source>
</reference>
<comment type="function">
    <text evidence="1">Flagellum-specific muramidase which hydrolyzes the peptidoglycan layer to assemble the rod structure in the periplasmic space.</text>
</comment>
<evidence type="ECO:0000313" key="12">
    <source>
        <dbReference type="EMBL" id="BDI06770.1"/>
    </source>
</evidence>
<evidence type="ECO:0000256" key="9">
    <source>
        <dbReference type="ARBA" id="ARBA00023316"/>
    </source>
</evidence>
<evidence type="ECO:0000256" key="2">
    <source>
        <dbReference type="ARBA" id="ARBA00004418"/>
    </source>
</evidence>
<comment type="similarity">
    <text evidence="3">In the N-terminal section; belongs to the FlgJ family.</text>
</comment>
<proteinExistence type="inferred from homology"/>
<evidence type="ECO:0000313" key="13">
    <source>
        <dbReference type="Proteomes" id="UP001057498"/>
    </source>
</evidence>
<evidence type="ECO:0000256" key="3">
    <source>
        <dbReference type="ARBA" id="ARBA00006880"/>
    </source>
</evidence>
<evidence type="ECO:0000256" key="8">
    <source>
        <dbReference type="ARBA" id="ARBA00023295"/>
    </source>
</evidence>
<evidence type="ECO:0000256" key="10">
    <source>
        <dbReference type="ARBA" id="ARBA00030835"/>
    </source>
</evidence>
<dbReference type="SMART" id="SM00047">
    <property type="entry name" value="LYZ2"/>
    <property type="match status" value="1"/>
</dbReference>
<evidence type="ECO:0000256" key="5">
    <source>
        <dbReference type="ARBA" id="ARBA00013433"/>
    </source>
</evidence>
<dbReference type="EMBL" id="AP025730">
    <property type="protein sequence ID" value="BDI06770.1"/>
    <property type="molecule type" value="Genomic_DNA"/>
</dbReference>
<accession>A0ABM7YQD8</accession>
<dbReference type="Gene3D" id="1.10.530.10">
    <property type="match status" value="1"/>
</dbReference>
<keyword evidence="7" id="KW-0378">Hydrolase</keyword>
<dbReference type="InterPro" id="IPR051056">
    <property type="entry name" value="Glycosyl_Hydrolase_73"/>
</dbReference>
<dbReference type="PANTHER" id="PTHR33308">
    <property type="entry name" value="PEPTIDOGLYCAN HYDROLASE FLGJ"/>
    <property type="match status" value="1"/>
</dbReference>
<sequence length="325" mass="33173">MVASTQQLATGGAGLDALRATARKDPKGAIREVAKQFESLFMQELMKSMRASTMATGMLDNQATEMATGMLDQQYATQLAGIPGGLADAIARQLERQMGVPASGARGGAGGGSGAVTGAARWAPVASAGAAGAYQAVAVGSGAAAPEAAGATGGNAARFVERHRAAAQAVAAQSGIPAEFMLAQSAHETGWGRREIRAADGSNSHNLFGIKAGGNWNGPVVVTTTTEVINGRAQKVQAAFRAYGSYEESFRDYAKLISGSPRYAGVMQRTDDAQAFAAGLQRAGYATDPDYAAKLGRVIQTTRRLVDQADASAASARLGTSGVTA</sequence>
<dbReference type="Pfam" id="PF01832">
    <property type="entry name" value="Glucosaminidase"/>
    <property type="match status" value="1"/>
</dbReference>
<dbReference type="InterPro" id="IPR013377">
    <property type="entry name" value="FlgJ"/>
</dbReference>
<dbReference type="InterPro" id="IPR019301">
    <property type="entry name" value="Flagellar_prot_FlgJ_N"/>
</dbReference>
<dbReference type="Pfam" id="PF10135">
    <property type="entry name" value="Rod-binding"/>
    <property type="match status" value="1"/>
</dbReference>
<protein>
    <recommendedName>
        <fullName evidence="5">Peptidoglycan hydrolase FlgJ</fullName>
    </recommendedName>
    <alternativeName>
        <fullName evidence="10">Muramidase FlgJ</fullName>
    </alternativeName>
</protein>
<comment type="similarity">
    <text evidence="4">In the C-terminal section; belongs to the glycosyl hydrolase 73 family.</text>
</comment>
<dbReference type="Proteomes" id="UP001057498">
    <property type="component" value="Chromosome"/>
</dbReference>
<evidence type="ECO:0000256" key="4">
    <source>
        <dbReference type="ARBA" id="ARBA00007974"/>
    </source>
</evidence>
<evidence type="ECO:0000259" key="11">
    <source>
        <dbReference type="SMART" id="SM00047"/>
    </source>
</evidence>
<evidence type="ECO:0000256" key="7">
    <source>
        <dbReference type="ARBA" id="ARBA00022801"/>
    </source>
</evidence>
<dbReference type="Gene3D" id="2.10.70.40">
    <property type="entry name" value="peptidoglycan hydrolase"/>
    <property type="match status" value="1"/>
</dbReference>
<keyword evidence="12" id="KW-0969">Cilium</keyword>
<dbReference type="PANTHER" id="PTHR33308:SF9">
    <property type="entry name" value="PEPTIDOGLYCAN HYDROLASE FLGJ"/>
    <property type="match status" value="1"/>
</dbReference>
<dbReference type="PRINTS" id="PR01002">
    <property type="entry name" value="FLGFLGJ"/>
</dbReference>
<gene>
    <name evidence="12" type="primary">flgJ</name>
    <name evidence="12" type="ORF">CATMQ487_37400</name>
</gene>
<keyword evidence="8" id="KW-0326">Glycosidase</keyword>
<evidence type="ECO:0000256" key="1">
    <source>
        <dbReference type="ARBA" id="ARBA00002954"/>
    </source>
</evidence>
<dbReference type="RefSeq" id="WP_251970016.1">
    <property type="nucleotide sequence ID" value="NZ_AP025730.1"/>
</dbReference>
<keyword evidence="6" id="KW-0574">Periplasm</keyword>
<keyword evidence="13" id="KW-1185">Reference proteome</keyword>
<keyword evidence="9" id="KW-0961">Cell wall biogenesis/degradation</keyword>
<keyword evidence="12" id="KW-0282">Flagellum</keyword>
<keyword evidence="12" id="KW-0966">Cell projection</keyword>
<evidence type="ECO:0000256" key="6">
    <source>
        <dbReference type="ARBA" id="ARBA00022764"/>
    </source>
</evidence>
<comment type="subcellular location">
    <subcellularLocation>
        <location evidence="2">Periplasm</location>
    </subcellularLocation>
</comment>
<dbReference type="InterPro" id="IPR002901">
    <property type="entry name" value="MGlyc_endo_b_GlcNAc-like_dom"/>
</dbReference>
<organism evidence="12 13">
    <name type="scientific">Sphaerotilus microaerophilus</name>
    <dbReference type="NCBI Taxonomy" id="2914710"/>
    <lineage>
        <taxon>Bacteria</taxon>
        <taxon>Pseudomonadati</taxon>
        <taxon>Pseudomonadota</taxon>
        <taxon>Betaproteobacteria</taxon>
        <taxon>Burkholderiales</taxon>
        <taxon>Sphaerotilaceae</taxon>
        <taxon>Sphaerotilus</taxon>
    </lineage>
</organism>
<name>A0ABM7YQD8_9BURK</name>
<dbReference type="NCBIfam" id="TIGR02541">
    <property type="entry name" value="flagell_FlgJ"/>
    <property type="match status" value="1"/>
</dbReference>